<dbReference type="Pfam" id="PF20154">
    <property type="entry name" value="LNT_N"/>
    <property type="match status" value="1"/>
</dbReference>
<dbReference type="SUPFAM" id="SSF56317">
    <property type="entry name" value="Carbon-nitrogen hydrolase"/>
    <property type="match status" value="1"/>
</dbReference>
<feature type="transmembrane region" description="Helical" evidence="8">
    <location>
        <begin position="12"/>
        <end position="39"/>
    </location>
</feature>
<reference evidence="10 11" key="1">
    <citation type="submission" date="2022-07" db="EMBL/GenBank/DDBJ databases">
        <title>Novel species in genus cellulomonas.</title>
        <authorList>
            <person name="Ye L."/>
        </authorList>
    </citation>
    <scope>NUCLEOTIDE SEQUENCE [LARGE SCALE GENOMIC DNA]</scope>
    <source>
        <strain evidence="11">zg-Y338</strain>
    </source>
</reference>
<feature type="transmembrane region" description="Helical" evidence="8">
    <location>
        <begin position="188"/>
        <end position="210"/>
    </location>
</feature>
<dbReference type="Gene3D" id="3.60.110.10">
    <property type="entry name" value="Carbon-nitrogen hydrolase"/>
    <property type="match status" value="1"/>
</dbReference>
<evidence type="ECO:0000256" key="3">
    <source>
        <dbReference type="ARBA" id="ARBA00022679"/>
    </source>
</evidence>
<comment type="function">
    <text evidence="8">Catalyzes the phospholipid dependent N-acylation of the N-terminal cysteine of apolipoprotein, the last step in lipoprotein maturation.</text>
</comment>
<keyword evidence="6 8" id="KW-0472">Membrane</keyword>
<dbReference type="CDD" id="cd07571">
    <property type="entry name" value="ALP_N-acyl_transferase"/>
    <property type="match status" value="1"/>
</dbReference>
<dbReference type="NCBIfam" id="TIGR00546">
    <property type="entry name" value="lnt"/>
    <property type="match status" value="1"/>
</dbReference>
<comment type="catalytic activity">
    <reaction evidence="8">
        <text>N-terminal S-1,2-diacyl-sn-glyceryl-L-cysteinyl-[lipoprotein] + a glycerophospholipid = N-acyl-S-1,2-diacyl-sn-glyceryl-L-cysteinyl-[lipoprotein] + a 2-acyl-sn-glycero-3-phospholipid + H(+)</text>
        <dbReference type="Rhea" id="RHEA:48228"/>
        <dbReference type="Rhea" id="RHEA-COMP:14681"/>
        <dbReference type="Rhea" id="RHEA-COMP:14684"/>
        <dbReference type="ChEBI" id="CHEBI:15378"/>
        <dbReference type="ChEBI" id="CHEBI:136912"/>
        <dbReference type="ChEBI" id="CHEBI:140656"/>
        <dbReference type="ChEBI" id="CHEBI:140657"/>
        <dbReference type="ChEBI" id="CHEBI:140660"/>
        <dbReference type="EC" id="2.3.1.269"/>
    </reaction>
</comment>
<evidence type="ECO:0000313" key="11">
    <source>
        <dbReference type="Proteomes" id="UP001316189"/>
    </source>
</evidence>
<evidence type="ECO:0000256" key="6">
    <source>
        <dbReference type="ARBA" id="ARBA00023136"/>
    </source>
</evidence>
<evidence type="ECO:0000256" key="5">
    <source>
        <dbReference type="ARBA" id="ARBA00022989"/>
    </source>
</evidence>
<dbReference type="PANTHER" id="PTHR38686:SF1">
    <property type="entry name" value="APOLIPOPROTEIN N-ACYLTRANSFERASE"/>
    <property type="match status" value="1"/>
</dbReference>
<dbReference type="InterPro" id="IPR004563">
    <property type="entry name" value="Apolipo_AcylTrfase"/>
</dbReference>
<feature type="transmembrane region" description="Helical" evidence="8">
    <location>
        <begin position="153"/>
        <end position="176"/>
    </location>
</feature>
<dbReference type="Pfam" id="PF00795">
    <property type="entry name" value="CN_hydrolase"/>
    <property type="match status" value="1"/>
</dbReference>
<keyword evidence="5 8" id="KW-1133">Transmembrane helix</keyword>
<keyword evidence="4 8" id="KW-0812">Transmembrane</keyword>
<evidence type="ECO:0000259" key="9">
    <source>
        <dbReference type="PROSITE" id="PS50263"/>
    </source>
</evidence>
<dbReference type="InterPro" id="IPR003010">
    <property type="entry name" value="C-N_Hydrolase"/>
</dbReference>
<accession>A0ABY5L2H7</accession>
<dbReference type="EMBL" id="CP101988">
    <property type="protein sequence ID" value="UUI76849.1"/>
    <property type="molecule type" value="Genomic_DNA"/>
</dbReference>
<keyword evidence="7 8" id="KW-0012">Acyltransferase</keyword>
<sequence length="521" mass="55311">MPLREPSRWSTLILALVGGVLTWAAFPDVGWWGTAYLGVATLFLAMRRDSAWWNALVGLVWGVTFFAPHITWADFAVGRAPWLALAVVEACYVALLGAAWAWARRGNAVWRSAGLQLVVFVILWVAMEELRSAWPFGGFPWGRLAFSQSSSPLLAFASIAGAPLVTAVVVAVGVLLAQSWTAARSGAIGVAGLRGVVAVVLVAAGALIPLDSRAQTGELRVGAVQGNVPTPGLEAFAQRREVLDNHIAGTHALLERVEPGQLDLVVWPENGTDIDPQVDAEAAALIDDAARAVDAPILVGTVEYPPTGGRYNTAVLWEPGVGVVAEYSKQHPAPFAEYIPMREFFRTFSPAVDLVTTDMVAGTEVGVVPVESPRLDRTVLVGDVICFEVAYDSLVRDAVRAGAEVIVVQTNNASFGYTAESTQQLAMSRLRAVELGRATVQISTVGVSAVIAPNGAVTQQTGLFTADQLIATLPLRDSLTPAARLGGWPAWIADALAVCVVVTGMAGARRIRRDDRPEGAR</sequence>
<organism evidence="10 11">
    <name type="scientific">Cellulomonas chengniuliangii</name>
    <dbReference type="NCBI Taxonomy" id="2968084"/>
    <lineage>
        <taxon>Bacteria</taxon>
        <taxon>Bacillati</taxon>
        <taxon>Actinomycetota</taxon>
        <taxon>Actinomycetes</taxon>
        <taxon>Micrococcales</taxon>
        <taxon>Cellulomonadaceae</taxon>
        <taxon>Cellulomonas</taxon>
    </lineage>
</organism>
<gene>
    <name evidence="8 10" type="primary">lnt</name>
    <name evidence="10" type="ORF">NP064_08255</name>
</gene>
<keyword evidence="3 8" id="KW-0808">Transferase</keyword>
<evidence type="ECO:0000256" key="1">
    <source>
        <dbReference type="ARBA" id="ARBA00004651"/>
    </source>
</evidence>
<keyword evidence="2 8" id="KW-1003">Cell membrane</keyword>
<dbReference type="InterPro" id="IPR036526">
    <property type="entry name" value="C-N_Hydrolase_sf"/>
</dbReference>
<feature type="transmembrane region" description="Helical" evidence="8">
    <location>
        <begin position="82"/>
        <end position="102"/>
    </location>
</feature>
<comment type="similarity">
    <text evidence="8">Belongs to the CN hydrolase family. Apolipoprotein N-acyltransferase subfamily.</text>
</comment>
<feature type="transmembrane region" description="Helical" evidence="8">
    <location>
        <begin position="51"/>
        <end position="70"/>
    </location>
</feature>
<dbReference type="HAMAP" id="MF_01148">
    <property type="entry name" value="Lnt"/>
    <property type="match status" value="1"/>
</dbReference>
<proteinExistence type="inferred from homology"/>
<dbReference type="RefSeq" id="WP_227569156.1">
    <property type="nucleotide sequence ID" value="NZ_CP101988.1"/>
</dbReference>
<dbReference type="Proteomes" id="UP001316189">
    <property type="component" value="Chromosome"/>
</dbReference>
<evidence type="ECO:0000313" key="10">
    <source>
        <dbReference type="EMBL" id="UUI76849.1"/>
    </source>
</evidence>
<keyword evidence="11" id="KW-1185">Reference proteome</keyword>
<feature type="domain" description="CN hydrolase" evidence="9">
    <location>
        <begin position="219"/>
        <end position="475"/>
    </location>
</feature>
<dbReference type="PROSITE" id="PS50263">
    <property type="entry name" value="CN_HYDROLASE"/>
    <property type="match status" value="1"/>
</dbReference>
<dbReference type="PANTHER" id="PTHR38686">
    <property type="entry name" value="APOLIPOPROTEIN N-ACYLTRANSFERASE"/>
    <property type="match status" value="1"/>
</dbReference>
<evidence type="ECO:0000256" key="8">
    <source>
        <dbReference type="HAMAP-Rule" id="MF_01148"/>
    </source>
</evidence>
<comment type="subcellular location">
    <subcellularLocation>
        <location evidence="1 8">Cell membrane</location>
        <topology evidence="1 8">Multi-pass membrane protein</topology>
    </subcellularLocation>
</comment>
<protein>
    <recommendedName>
        <fullName evidence="8">Apolipoprotein N-acyltransferase</fullName>
        <shortName evidence="8">ALP N-acyltransferase</shortName>
        <ecNumber evidence="8">2.3.1.269</ecNumber>
    </recommendedName>
</protein>
<feature type="transmembrane region" description="Helical" evidence="8">
    <location>
        <begin position="109"/>
        <end position="127"/>
    </location>
</feature>
<evidence type="ECO:0000256" key="7">
    <source>
        <dbReference type="ARBA" id="ARBA00023315"/>
    </source>
</evidence>
<name>A0ABY5L2H7_9CELL</name>
<evidence type="ECO:0000256" key="2">
    <source>
        <dbReference type="ARBA" id="ARBA00022475"/>
    </source>
</evidence>
<dbReference type="EC" id="2.3.1.269" evidence="8"/>
<comment type="pathway">
    <text evidence="8">Protein modification; lipoprotein biosynthesis (N-acyl transfer).</text>
</comment>
<evidence type="ECO:0000256" key="4">
    <source>
        <dbReference type="ARBA" id="ARBA00022692"/>
    </source>
</evidence>
<dbReference type="InterPro" id="IPR045378">
    <property type="entry name" value="LNT_N"/>
</dbReference>